<proteinExistence type="predicted"/>
<dbReference type="PANTHER" id="PTHR42659:SF2">
    <property type="entry name" value="XANTHINE DEHYDROGENASE SUBUNIT C-RELATED"/>
    <property type="match status" value="1"/>
</dbReference>
<dbReference type="Proteomes" id="UP000807825">
    <property type="component" value="Unassembled WGS sequence"/>
</dbReference>
<dbReference type="Pfam" id="PF00941">
    <property type="entry name" value="FAD_binding_5"/>
    <property type="match status" value="1"/>
</dbReference>
<dbReference type="InterPro" id="IPR036318">
    <property type="entry name" value="FAD-bd_PCMH-like_sf"/>
</dbReference>
<dbReference type="InterPro" id="IPR051312">
    <property type="entry name" value="Diverse_Substr_Oxidored"/>
</dbReference>
<evidence type="ECO:0000259" key="4">
    <source>
        <dbReference type="PROSITE" id="PS51387"/>
    </source>
</evidence>
<feature type="domain" description="FAD-binding PCMH-type" evidence="4">
    <location>
        <begin position="1"/>
        <end position="170"/>
    </location>
</feature>
<dbReference type="InterPro" id="IPR016169">
    <property type="entry name" value="FAD-bd_PCMH_sub2"/>
</dbReference>
<evidence type="ECO:0000256" key="1">
    <source>
        <dbReference type="ARBA" id="ARBA00022630"/>
    </source>
</evidence>
<dbReference type="EMBL" id="JACRDE010000317">
    <property type="protein sequence ID" value="MBI5250205.1"/>
    <property type="molecule type" value="Genomic_DNA"/>
</dbReference>
<comment type="caution">
    <text evidence="5">The sequence shown here is derived from an EMBL/GenBank/DDBJ whole genome shotgun (WGS) entry which is preliminary data.</text>
</comment>
<feature type="non-terminal residue" evidence="5">
    <location>
        <position position="178"/>
    </location>
</feature>
<evidence type="ECO:0000256" key="2">
    <source>
        <dbReference type="ARBA" id="ARBA00022827"/>
    </source>
</evidence>
<sequence>MRLPSFDYHAPEGLDKALRIKGELGSQALVLAGGTDLIVNLKHRLFSPAALISLKNIKELSGIDVETDALVIKAGTSLDEIARNGSVKQHFPMLRKAVESIGATGIQRFRGTIGGNLCLQPRCILYNQSLFWRSGKATCHRTGGKDCLALPEAKSVQSIISGDTVPVLLDLAAQLTAV</sequence>
<accession>A0A9D6V185</accession>
<reference evidence="5" key="1">
    <citation type="submission" date="2020-07" db="EMBL/GenBank/DDBJ databases">
        <title>Huge and variable diversity of episymbiotic CPR bacteria and DPANN archaea in groundwater ecosystems.</title>
        <authorList>
            <person name="He C.Y."/>
            <person name="Keren R."/>
            <person name="Whittaker M."/>
            <person name="Farag I.F."/>
            <person name="Doudna J."/>
            <person name="Cate J.H.D."/>
            <person name="Banfield J.F."/>
        </authorList>
    </citation>
    <scope>NUCLEOTIDE SEQUENCE</scope>
    <source>
        <strain evidence="5">NC_groundwater_1664_Pr3_B-0.1um_52_9</strain>
    </source>
</reference>
<dbReference type="PROSITE" id="PS51387">
    <property type="entry name" value="FAD_PCMH"/>
    <property type="match status" value="1"/>
</dbReference>
<protein>
    <submittedName>
        <fullName evidence="5">FAD binding domain-containing protein</fullName>
    </submittedName>
</protein>
<evidence type="ECO:0000313" key="6">
    <source>
        <dbReference type="Proteomes" id="UP000807825"/>
    </source>
</evidence>
<keyword evidence="1" id="KW-0285">Flavoprotein</keyword>
<dbReference type="SUPFAM" id="SSF56176">
    <property type="entry name" value="FAD-binding/transporter-associated domain-like"/>
    <property type="match status" value="1"/>
</dbReference>
<dbReference type="InterPro" id="IPR016167">
    <property type="entry name" value="FAD-bd_PCMH_sub1"/>
</dbReference>
<name>A0A9D6V185_9BACT</name>
<dbReference type="GO" id="GO:0071949">
    <property type="term" value="F:FAD binding"/>
    <property type="evidence" value="ECO:0007669"/>
    <property type="project" value="InterPro"/>
</dbReference>
<dbReference type="AlphaFoldDB" id="A0A9D6V185"/>
<keyword evidence="3" id="KW-0560">Oxidoreductase</keyword>
<gene>
    <name evidence="5" type="ORF">HY912_11985</name>
</gene>
<dbReference type="InterPro" id="IPR002346">
    <property type="entry name" value="Mopterin_DH_FAD-bd"/>
</dbReference>
<dbReference type="PANTHER" id="PTHR42659">
    <property type="entry name" value="XANTHINE DEHYDROGENASE SUBUNIT C-RELATED"/>
    <property type="match status" value="1"/>
</dbReference>
<dbReference type="Gene3D" id="3.30.43.10">
    <property type="entry name" value="Uridine Diphospho-n-acetylenolpyruvylglucosamine Reductase, domain 2"/>
    <property type="match status" value="1"/>
</dbReference>
<evidence type="ECO:0000313" key="5">
    <source>
        <dbReference type="EMBL" id="MBI5250205.1"/>
    </source>
</evidence>
<organism evidence="5 6">
    <name type="scientific">Desulfomonile tiedjei</name>
    <dbReference type="NCBI Taxonomy" id="2358"/>
    <lineage>
        <taxon>Bacteria</taxon>
        <taxon>Pseudomonadati</taxon>
        <taxon>Thermodesulfobacteriota</taxon>
        <taxon>Desulfomonilia</taxon>
        <taxon>Desulfomonilales</taxon>
        <taxon>Desulfomonilaceae</taxon>
        <taxon>Desulfomonile</taxon>
    </lineage>
</organism>
<keyword evidence="2" id="KW-0274">FAD</keyword>
<evidence type="ECO:0000256" key="3">
    <source>
        <dbReference type="ARBA" id="ARBA00023002"/>
    </source>
</evidence>
<dbReference type="Gene3D" id="3.30.465.10">
    <property type="match status" value="1"/>
</dbReference>
<dbReference type="InterPro" id="IPR016166">
    <property type="entry name" value="FAD-bd_PCMH"/>
</dbReference>
<dbReference type="GO" id="GO:0016491">
    <property type="term" value="F:oxidoreductase activity"/>
    <property type="evidence" value="ECO:0007669"/>
    <property type="project" value="UniProtKB-KW"/>
</dbReference>